<reference evidence="2" key="1">
    <citation type="journal article" date="2013" name="Nature">
        <title>Draft genome of the wheat A-genome progenitor Triticum urartu.</title>
        <authorList>
            <person name="Ling H.Q."/>
            <person name="Zhao S."/>
            <person name="Liu D."/>
            <person name="Wang J."/>
            <person name="Sun H."/>
            <person name="Zhang C."/>
            <person name="Fan H."/>
            <person name="Li D."/>
            <person name="Dong L."/>
            <person name="Tao Y."/>
            <person name="Gao C."/>
            <person name="Wu H."/>
            <person name="Li Y."/>
            <person name="Cui Y."/>
            <person name="Guo X."/>
            <person name="Zheng S."/>
            <person name="Wang B."/>
            <person name="Yu K."/>
            <person name="Liang Q."/>
            <person name="Yang W."/>
            <person name="Lou X."/>
            <person name="Chen J."/>
            <person name="Feng M."/>
            <person name="Jian J."/>
            <person name="Zhang X."/>
            <person name="Luo G."/>
            <person name="Jiang Y."/>
            <person name="Liu J."/>
            <person name="Wang Z."/>
            <person name="Sha Y."/>
            <person name="Zhang B."/>
            <person name="Wu H."/>
            <person name="Tang D."/>
            <person name="Shen Q."/>
            <person name="Xue P."/>
            <person name="Zou S."/>
            <person name="Wang X."/>
            <person name="Liu X."/>
            <person name="Wang F."/>
            <person name="Yang Y."/>
            <person name="An X."/>
            <person name="Dong Z."/>
            <person name="Zhang K."/>
            <person name="Zhang X."/>
            <person name="Luo M.C."/>
            <person name="Dvorak J."/>
            <person name="Tong Y."/>
            <person name="Wang J."/>
            <person name="Yang H."/>
            <person name="Li Z."/>
            <person name="Wang D."/>
            <person name="Zhang A."/>
            <person name="Wang J."/>
        </authorList>
    </citation>
    <scope>NUCLEOTIDE SEQUENCE</scope>
    <source>
        <strain evidence="2">cv. G1812</strain>
    </source>
</reference>
<dbReference type="AlphaFoldDB" id="A0A8R7THU1"/>
<evidence type="ECO:0000313" key="2">
    <source>
        <dbReference type="Proteomes" id="UP000015106"/>
    </source>
</evidence>
<evidence type="ECO:0000313" key="1">
    <source>
        <dbReference type="EnsemblPlants" id="TuG1812G0200002826.01.T01.cds312102"/>
    </source>
</evidence>
<dbReference type="EnsemblPlants" id="TuG1812G0200002826.01.T01">
    <property type="protein sequence ID" value="TuG1812G0200002826.01.T01.cds312102"/>
    <property type="gene ID" value="TuG1812G0200002826.01"/>
</dbReference>
<proteinExistence type="predicted"/>
<dbReference type="Proteomes" id="UP000015106">
    <property type="component" value="Chromosome 2"/>
</dbReference>
<keyword evidence="2" id="KW-1185">Reference proteome</keyword>
<sequence length="90" mass="10094">MPRHESGLLRVSPFLFLGGVRGKRWEKRPISQMPTNSVPNSPVRTQANVVLVSTPQEDLDDVSVTNSEVESVMNRHRLKEAMRAPALSEQ</sequence>
<name>A0A8R7THU1_TRIUA</name>
<reference evidence="1" key="3">
    <citation type="submission" date="2022-06" db="UniProtKB">
        <authorList>
            <consortium name="EnsemblPlants"/>
        </authorList>
    </citation>
    <scope>IDENTIFICATION</scope>
</reference>
<organism evidence="1 2">
    <name type="scientific">Triticum urartu</name>
    <name type="common">Red wild einkorn</name>
    <name type="synonym">Crithodium urartu</name>
    <dbReference type="NCBI Taxonomy" id="4572"/>
    <lineage>
        <taxon>Eukaryota</taxon>
        <taxon>Viridiplantae</taxon>
        <taxon>Streptophyta</taxon>
        <taxon>Embryophyta</taxon>
        <taxon>Tracheophyta</taxon>
        <taxon>Spermatophyta</taxon>
        <taxon>Magnoliopsida</taxon>
        <taxon>Liliopsida</taxon>
        <taxon>Poales</taxon>
        <taxon>Poaceae</taxon>
        <taxon>BOP clade</taxon>
        <taxon>Pooideae</taxon>
        <taxon>Triticodae</taxon>
        <taxon>Triticeae</taxon>
        <taxon>Triticinae</taxon>
        <taxon>Triticum</taxon>
    </lineage>
</organism>
<reference evidence="1" key="2">
    <citation type="submission" date="2018-03" db="EMBL/GenBank/DDBJ databases">
        <title>The Triticum urartu genome reveals the dynamic nature of wheat genome evolution.</title>
        <authorList>
            <person name="Ling H."/>
            <person name="Ma B."/>
            <person name="Shi X."/>
            <person name="Liu H."/>
            <person name="Dong L."/>
            <person name="Sun H."/>
            <person name="Cao Y."/>
            <person name="Gao Q."/>
            <person name="Zheng S."/>
            <person name="Li Y."/>
            <person name="Yu Y."/>
            <person name="Du H."/>
            <person name="Qi M."/>
            <person name="Li Y."/>
            <person name="Yu H."/>
            <person name="Cui Y."/>
            <person name="Wang N."/>
            <person name="Chen C."/>
            <person name="Wu H."/>
            <person name="Zhao Y."/>
            <person name="Zhang J."/>
            <person name="Li Y."/>
            <person name="Zhou W."/>
            <person name="Zhang B."/>
            <person name="Hu W."/>
            <person name="Eijk M."/>
            <person name="Tang J."/>
            <person name="Witsenboer H."/>
            <person name="Zhao S."/>
            <person name="Li Z."/>
            <person name="Zhang A."/>
            <person name="Wang D."/>
            <person name="Liang C."/>
        </authorList>
    </citation>
    <scope>NUCLEOTIDE SEQUENCE [LARGE SCALE GENOMIC DNA]</scope>
    <source>
        <strain evidence="1">cv. G1812</strain>
    </source>
</reference>
<dbReference type="Gramene" id="TuG1812G0200002826.01.T01">
    <property type="protein sequence ID" value="TuG1812G0200002826.01.T01.cds312102"/>
    <property type="gene ID" value="TuG1812G0200002826.01"/>
</dbReference>
<accession>A0A8R7THU1</accession>
<protein>
    <submittedName>
        <fullName evidence="1">Uncharacterized protein</fullName>
    </submittedName>
</protein>